<reference evidence="2 3" key="1">
    <citation type="submission" date="2016-10" db="EMBL/GenBank/DDBJ databases">
        <authorList>
            <person name="Varghese N."/>
            <person name="Submissions S."/>
        </authorList>
    </citation>
    <scope>NUCLEOTIDE SEQUENCE [LARGE SCALE GENOMIC DNA]</scope>
    <source>
        <strain evidence="2 3">DSM 1361</strain>
    </source>
</reference>
<feature type="transmembrane region" description="Helical" evidence="1">
    <location>
        <begin position="53"/>
        <end position="70"/>
    </location>
</feature>
<accession>A0A662ZKP5</accession>
<dbReference type="AlphaFoldDB" id="A0A662ZKP5"/>
<feature type="transmembrane region" description="Helical" evidence="1">
    <location>
        <begin position="24"/>
        <end position="47"/>
    </location>
</feature>
<name>A0A662ZKP5_9GAMM</name>
<dbReference type="Proteomes" id="UP000243745">
    <property type="component" value="Unassembled WGS sequence"/>
</dbReference>
<proteinExistence type="predicted"/>
<evidence type="ECO:0000313" key="3">
    <source>
        <dbReference type="Proteomes" id="UP000243745"/>
    </source>
</evidence>
<keyword evidence="3" id="KW-1185">Reference proteome</keyword>
<gene>
    <name evidence="2" type="ORF">SAMN02910344_01324</name>
</gene>
<feature type="transmembrane region" description="Helical" evidence="1">
    <location>
        <begin position="162"/>
        <end position="185"/>
    </location>
</feature>
<sequence>MMSHSFQKESDELSVSCDKLYSKLTLMAFFQSVTLIILTIGLTGMYVKFSHSNYFMAAFFIMLFIIQCISDPLTKSATDVFSALGTTYHNLASKAEYCNKLVSRVRSFIFLFVSAEVFVFVLFLLFSHFKIALICLLILSAFAVDGKTGEMLIESGSVDFLSILFILFLTVIVVFHFMCFAYLFIVRAKLNEFKKLFAGI</sequence>
<feature type="transmembrane region" description="Helical" evidence="1">
    <location>
        <begin position="109"/>
        <end position="142"/>
    </location>
</feature>
<keyword evidence="1" id="KW-0812">Transmembrane</keyword>
<organism evidence="2 3">
    <name type="scientific">Ruminobacter amylophilus</name>
    <dbReference type="NCBI Taxonomy" id="867"/>
    <lineage>
        <taxon>Bacteria</taxon>
        <taxon>Pseudomonadati</taxon>
        <taxon>Pseudomonadota</taxon>
        <taxon>Gammaproteobacteria</taxon>
        <taxon>Aeromonadales</taxon>
        <taxon>Succinivibrionaceae</taxon>
        <taxon>Ruminobacter</taxon>
    </lineage>
</organism>
<evidence type="ECO:0000256" key="1">
    <source>
        <dbReference type="SAM" id="Phobius"/>
    </source>
</evidence>
<keyword evidence="1" id="KW-1133">Transmembrane helix</keyword>
<dbReference type="EMBL" id="FOXF01000021">
    <property type="protein sequence ID" value="SFP41309.1"/>
    <property type="molecule type" value="Genomic_DNA"/>
</dbReference>
<dbReference type="RefSeq" id="WP_093142191.1">
    <property type="nucleotide sequence ID" value="NZ_FOXF01000021.1"/>
</dbReference>
<evidence type="ECO:0000313" key="2">
    <source>
        <dbReference type="EMBL" id="SFP41309.1"/>
    </source>
</evidence>
<keyword evidence="1" id="KW-0472">Membrane</keyword>
<protein>
    <submittedName>
        <fullName evidence="2">Uncharacterized protein</fullName>
    </submittedName>
</protein>